<dbReference type="Gene3D" id="3.40.50.300">
    <property type="entry name" value="P-loop containing nucleotide triphosphate hydrolases"/>
    <property type="match status" value="2"/>
</dbReference>
<evidence type="ECO:0000256" key="8">
    <source>
        <dbReference type="ARBA" id="ARBA00023136"/>
    </source>
</evidence>
<dbReference type="InterPro" id="IPR050095">
    <property type="entry name" value="ECF_ABC_transporter_ATP-bd"/>
</dbReference>
<dbReference type="PANTHER" id="PTHR43553:SF24">
    <property type="entry name" value="ENERGY-COUPLING FACTOR TRANSPORTER ATP-BINDING PROTEIN ECFA1"/>
    <property type="match status" value="1"/>
</dbReference>
<dbReference type="GO" id="GO:0016887">
    <property type="term" value="F:ATP hydrolysis activity"/>
    <property type="evidence" value="ECO:0007669"/>
    <property type="project" value="InterPro"/>
</dbReference>
<dbReference type="RefSeq" id="WP_119850034.1">
    <property type="nucleotide sequence ID" value="NZ_CP032412.1"/>
</dbReference>
<dbReference type="Pfam" id="PF00005">
    <property type="entry name" value="ABC_tran"/>
    <property type="match status" value="2"/>
</dbReference>
<proteinExistence type="inferred from homology"/>
<keyword evidence="4" id="KW-1003">Cell membrane</keyword>
<sequence>MLGTRVTCRGLGFLYDGEVRSAIHDMNLDIAENDWVAILGASGSGKSTLCQLLCGLLPRSGGGARTGEVLLDGMDPAAAPIADVADAVGVLFQDPDAQLVQGIVEDEAAFGPENMRVPPAEIEERVVQSLAAVGLLHRRTDPVRSLSGGQRQRTALAAVLALRPRLFVFDDACASLDAAAQANFLQLCHKLQAEGRTLVTASGRFDDAARAAGRVIVLDGGTVVLDGPPEELLHCCKEQLVQLGLLPRPAGEAASAAAGDKPVPATTPPHPAARHAELPVPAGSATAAVSHAGKPVPAGSVHSAEFHAVGARLSAVSPLLQIDSLTFAYPGGRVALRDIDAKIDPGDWVLLTGENGSGKTTLSRLIMGLLPAPAGSIRWQGEDTKGMAVYRRAELIGYVFQQPEYMFTAPNVWEELIYSLHGGMSAKKRPELTAGQQQRARFLLEMAGLTDRLQMSPYLLSQGEKRLLSIISQLMLERPLYILDEPTSGMDYAAIDKVTELCRYVIGEGSAILMITHDPELMKRHAASCIHLRSGKMSVQPSR</sequence>
<keyword evidence="5" id="KW-0547">Nucleotide-binding</keyword>
<dbReference type="InterPro" id="IPR027417">
    <property type="entry name" value="P-loop_NTPase"/>
</dbReference>
<accession>A0A385TS96</accession>
<feature type="region of interest" description="Disordered" evidence="9">
    <location>
        <begin position="254"/>
        <end position="275"/>
    </location>
</feature>
<keyword evidence="3" id="KW-0813">Transport</keyword>
<evidence type="ECO:0000256" key="1">
    <source>
        <dbReference type="ARBA" id="ARBA00004202"/>
    </source>
</evidence>
<keyword evidence="7" id="KW-1278">Translocase</keyword>
<dbReference type="InterPro" id="IPR015856">
    <property type="entry name" value="ABC_transpr_CbiO/EcfA_su"/>
</dbReference>
<evidence type="ECO:0000259" key="10">
    <source>
        <dbReference type="PROSITE" id="PS50893"/>
    </source>
</evidence>
<evidence type="ECO:0000313" key="12">
    <source>
        <dbReference type="Proteomes" id="UP000266552"/>
    </source>
</evidence>
<dbReference type="GO" id="GO:0042626">
    <property type="term" value="F:ATPase-coupled transmembrane transporter activity"/>
    <property type="evidence" value="ECO:0007669"/>
    <property type="project" value="TreeGrafter"/>
</dbReference>
<dbReference type="GO" id="GO:0043190">
    <property type="term" value="C:ATP-binding cassette (ABC) transporter complex"/>
    <property type="evidence" value="ECO:0007669"/>
    <property type="project" value="TreeGrafter"/>
</dbReference>
<dbReference type="InterPro" id="IPR017871">
    <property type="entry name" value="ABC_transporter-like_CS"/>
</dbReference>
<evidence type="ECO:0000256" key="6">
    <source>
        <dbReference type="ARBA" id="ARBA00022840"/>
    </source>
</evidence>
<dbReference type="PANTHER" id="PTHR43553">
    <property type="entry name" value="HEAVY METAL TRANSPORTER"/>
    <property type="match status" value="1"/>
</dbReference>
<evidence type="ECO:0000256" key="3">
    <source>
        <dbReference type="ARBA" id="ARBA00022448"/>
    </source>
</evidence>
<evidence type="ECO:0000256" key="9">
    <source>
        <dbReference type="SAM" id="MobiDB-lite"/>
    </source>
</evidence>
<keyword evidence="6 11" id="KW-0067">ATP-binding</keyword>
<feature type="domain" description="ABC transporter" evidence="10">
    <location>
        <begin position="320"/>
        <end position="541"/>
    </location>
</feature>
<comment type="similarity">
    <text evidence="2">Belongs to the ABC transporter superfamily.</text>
</comment>
<dbReference type="CDD" id="cd03225">
    <property type="entry name" value="ABC_cobalt_CbiO_domain1"/>
    <property type="match status" value="2"/>
</dbReference>
<reference evidence="11 12" key="1">
    <citation type="submission" date="2018-09" db="EMBL/GenBank/DDBJ databases">
        <title>Genome Sequence of Paenibacillus lautus Strain E7593-69, Azo Dye-Degrading Bacteria, Isolated from Commercial Tattoo Inks.</title>
        <authorList>
            <person name="Nho S.W."/>
            <person name="Kim S.-J."/>
            <person name="Kweon O."/>
            <person name="Cerniglia C.E."/>
        </authorList>
    </citation>
    <scope>NUCLEOTIDE SEQUENCE [LARGE SCALE GENOMIC DNA]</scope>
    <source>
        <strain evidence="11 12">E7593-69</strain>
    </source>
</reference>
<dbReference type="AlphaFoldDB" id="A0A385TS96"/>
<dbReference type="EMBL" id="CP032412">
    <property type="protein sequence ID" value="AYB46443.1"/>
    <property type="molecule type" value="Genomic_DNA"/>
</dbReference>
<feature type="domain" description="ABC transporter" evidence="10">
    <location>
        <begin position="6"/>
        <end position="245"/>
    </location>
</feature>
<dbReference type="PROSITE" id="PS00211">
    <property type="entry name" value="ABC_TRANSPORTER_1"/>
    <property type="match status" value="1"/>
</dbReference>
<dbReference type="InterPro" id="IPR003593">
    <property type="entry name" value="AAA+_ATPase"/>
</dbReference>
<dbReference type="SUPFAM" id="SSF52540">
    <property type="entry name" value="P-loop containing nucleoside triphosphate hydrolases"/>
    <property type="match status" value="2"/>
</dbReference>
<dbReference type="KEGG" id="plw:D5F53_25455"/>
<name>A0A385TS96_PAELA</name>
<keyword evidence="8" id="KW-0472">Membrane</keyword>
<dbReference type="GO" id="GO:0005524">
    <property type="term" value="F:ATP binding"/>
    <property type="evidence" value="ECO:0007669"/>
    <property type="project" value="UniProtKB-KW"/>
</dbReference>
<evidence type="ECO:0000256" key="2">
    <source>
        <dbReference type="ARBA" id="ARBA00005417"/>
    </source>
</evidence>
<evidence type="ECO:0000256" key="5">
    <source>
        <dbReference type="ARBA" id="ARBA00022741"/>
    </source>
</evidence>
<dbReference type="SMART" id="SM00382">
    <property type="entry name" value="AAA"/>
    <property type="match status" value="2"/>
</dbReference>
<dbReference type="InterPro" id="IPR003439">
    <property type="entry name" value="ABC_transporter-like_ATP-bd"/>
</dbReference>
<evidence type="ECO:0000256" key="4">
    <source>
        <dbReference type="ARBA" id="ARBA00022475"/>
    </source>
</evidence>
<evidence type="ECO:0000313" key="11">
    <source>
        <dbReference type="EMBL" id="AYB46443.1"/>
    </source>
</evidence>
<evidence type="ECO:0000256" key="7">
    <source>
        <dbReference type="ARBA" id="ARBA00022967"/>
    </source>
</evidence>
<protein>
    <submittedName>
        <fullName evidence="11">ABC transporter ATP-binding protein</fullName>
    </submittedName>
</protein>
<comment type="subcellular location">
    <subcellularLocation>
        <location evidence="1">Cell membrane</location>
        <topology evidence="1">Peripheral membrane protein</topology>
    </subcellularLocation>
</comment>
<keyword evidence="12" id="KW-1185">Reference proteome</keyword>
<dbReference type="Proteomes" id="UP000266552">
    <property type="component" value="Chromosome"/>
</dbReference>
<gene>
    <name evidence="11" type="ORF">D5F53_25455</name>
</gene>
<dbReference type="PROSITE" id="PS50893">
    <property type="entry name" value="ABC_TRANSPORTER_2"/>
    <property type="match status" value="2"/>
</dbReference>
<organism evidence="11 12">
    <name type="scientific">Paenibacillus lautus</name>
    <name type="common">Bacillus lautus</name>
    <dbReference type="NCBI Taxonomy" id="1401"/>
    <lineage>
        <taxon>Bacteria</taxon>
        <taxon>Bacillati</taxon>
        <taxon>Bacillota</taxon>
        <taxon>Bacilli</taxon>
        <taxon>Bacillales</taxon>
        <taxon>Paenibacillaceae</taxon>
        <taxon>Paenibacillus</taxon>
    </lineage>
</organism>